<sequence>MAPSVYTLNSGDVKEERDRLDWQYDIFKAIFEGNLLPLDLEVQLKSANSLAIADVATGTGVWLRDLARQLPNSARLDGYDYDTFKFPAEDTVASNIKFHFADALQPFPGHLHGIYDLVHIRLMMYSFRQDELQLATKNVRDLLKPGGWIMWEDTGYNSWTSLPMGPNFASFLGLDFRYATHVGRDTLMPLHLKSLFEKEGLVNCSENIFSMFKVGGGKETGGMVTIRVARQSLMGMIEKGGFEAIQTEDDVEKTIHGLLAELNQGHRMGMAMSRIVGQRPLQE</sequence>
<comment type="similarity">
    <text evidence="1">Belongs to the methyltransferase superfamily. LaeA methyltransferase family.</text>
</comment>
<accession>A0A0B7JM06</accession>
<feature type="domain" description="Methyltransferase" evidence="2">
    <location>
        <begin position="52"/>
        <end position="147"/>
    </location>
</feature>
<name>A0A0B7JM06_BIOOC</name>
<evidence type="ECO:0000256" key="1">
    <source>
        <dbReference type="ARBA" id="ARBA00038158"/>
    </source>
</evidence>
<evidence type="ECO:0000259" key="2">
    <source>
        <dbReference type="Pfam" id="PF13649"/>
    </source>
</evidence>
<gene>
    <name evidence="3" type="ORF">BN869_000002073_1</name>
</gene>
<dbReference type="InterPro" id="IPR041698">
    <property type="entry name" value="Methyltransf_25"/>
</dbReference>
<reference evidence="3" key="1">
    <citation type="submission" date="2015-01" db="EMBL/GenBank/DDBJ databases">
        <authorList>
            <person name="Durling Mikael"/>
        </authorList>
    </citation>
    <scope>NUCLEOTIDE SEQUENCE</scope>
</reference>
<dbReference type="Pfam" id="PF13649">
    <property type="entry name" value="Methyltransf_25"/>
    <property type="match status" value="1"/>
</dbReference>
<protein>
    <recommendedName>
        <fullName evidence="2">Methyltransferase domain-containing protein</fullName>
    </recommendedName>
</protein>
<dbReference type="AlphaFoldDB" id="A0A0B7JM06"/>
<dbReference type="InterPro" id="IPR029063">
    <property type="entry name" value="SAM-dependent_MTases_sf"/>
</dbReference>
<organism evidence="3">
    <name type="scientific">Bionectria ochroleuca</name>
    <name type="common">Gliocladium roseum</name>
    <dbReference type="NCBI Taxonomy" id="29856"/>
    <lineage>
        <taxon>Eukaryota</taxon>
        <taxon>Fungi</taxon>
        <taxon>Dikarya</taxon>
        <taxon>Ascomycota</taxon>
        <taxon>Pezizomycotina</taxon>
        <taxon>Sordariomycetes</taxon>
        <taxon>Hypocreomycetidae</taxon>
        <taxon>Hypocreales</taxon>
        <taxon>Bionectriaceae</taxon>
        <taxon>Clonostachys</taxon>
    </lineage>
</organism>
<dbReference type="EMBL" id="CDPU01000003">
    <property type="protein sequence ID" value="CEO46018.1"/>
    <property type="molecule type" value="Genomic_DNA"/>
</dbReference>
<dbReference type="SUPFAM" id="SSF53335">
    <property type="entry name" value="S-adenosyl-L-methionine-dependent methyltransferases"/>
    <property type="match status" value="1"/>
</dbReference>
<dbReference type="PANTHER" id="PTHR43591:SF50">
    <property type="entry name" value="METHYLTRANSFERASE DOMAIN-CONTAINING PROTEIN-RELATED"/>
    <property type="match status" value="1"/>
</dbReference>
<evidence type="ECO:0000313" key="3">
    <source>
        <dbReference type="EMBL" id="CEO46018.1"/>
    </source>
</evidence>
<dbReference type="Gene3D" id="3.40.50.150">
    <property type="entry name" value="Vaccinia Virus protein VP39"/>
    <property type="match status" value="1"/>
</dbReference>
<dbReference type="CDD" id="cd02440">
    <property type="entry name" value="AdoMet_MTases"/>
    <property type="match status" value="1"/>
</dbReference>
<dbReference type="PANTHER" id="PTHR43591">
    <property type="entry name" value="METHYLTRANSFERASE"/>
    <property type="match status" value="1"/>
</dbReference>
<proteinExistence type="inferred from homology"/>